<dbReference type="InterPro" id="IPR041078">
    <property type="entry name" value="Plavaka"/>
</dbReference>
<sequence length="800" mass="92389">MTTPMMLDDIKIEYHPHSRIPSTVHPFSDFSRRRPTEDTMPRNASPWEPFRTWLDFEVAEIALAAAMTKDQTNRLFELMIYTYSRFAPHFVFDAQRLYKFNGARFVRFIDEPWTANAFWDAQLQSRLPPDAKPLAFILYADKAKLSSFGTEKGYPIVVWIANLPVEIRNGTGVGGGRVVGWLPIVKEDPKHSKKKSFVNFKNAVWHESFLKLLEAVIVHSKSGYWFECWDHVQHLLWPLILILSADYEEQCVMSLIRGLKGKFPCPVCLVPQEQQSVLSDTHPLRTSTQSLDILNAARSTSTEKEKEKHLKATNLLLASQNCFWKVSHCDVHRALSFDRLHSNNAGMWGDHLWSELQFWLKDLGREAVVKIDANFDALPRWRDLRHFSQVVGVDFNDGSAHKDISKMIIFTVQNVLSRTNSELGYLLLRCIRCYVDLDIYAALQVHTEDTIAAGRDALSRFSMLMDPETGKSWNFPKKHLLTHLFDDILAKGVTRNYNTKVNEKMHGPLRAIYLRRTNFKDVAPQILRYDHWQLTSTSIHDEIDDLDAYTDNLKAAIEPEATKNPEDVVNAAARVQLGARQGDFSFSDIEQSHATDRAFFGFRIKLNKFFNDLLPNDAIPLPNETCSRFQACDQITEFRYLRVNYESMVDWRLQRDLLRCNPKFFGSPRYDCIIIKTEHQPFFARLIYMFRCKVGGTELSLALIHPYDIGIGVRRRQDLDLGLWRVRAKPRSSSEFIFVESIIRGVALASDPEAVNDYFVMDTIDTDMFLRMKALQKQQYCEEQMMLQTVSANVVRSRVA</sequence>
<dbReference type="GeneID" id="64598679"/>
<evidence type="ECO:0000313" key="2">
    <source>
        <dbReference type="Proteomes" id="UP000719766"/>
    </source>
</evidence>
<dbReference type="Proteomes" id="UP000719766">
    <property type="component" value="Unassembled WGS sequence"/>
</dbReference>
<keyword evidence="2" id="KW-1185">Reference proteome</keyword>
<evidence type="ECO:0000313" key="1">
    <source>
        <dbReference type="EMBL" id="KAG1799770.1"/>
    </source>
</evidence>
<dbReference type="RefSeq" id="XP_041163993.1">
    <property type="nucleotide sequence ID" value="XM_041304915.1"/>
</dbReference>
<organism evidence="1 2">
    <name type="scientific">Suillus plorans</name>
    <dbReference type="NCBI Taxonomy" id="116603"/>
    <lineage>
        <taxon>Eukaryota</taxon>
        <taxon>Fungi</taxon>
        <taxon>Dikarya</taxon>
        <taxon>Basidiomycota</taxon>
        <taxon>Agaricomycotina</taxon>
        <taxon>Agaricomycetes</taxon>
        <taxon>Agaricomycetidae</taxon>
        <taxon>Boletales</taxon>
        <taxon>Suillineae</taxon>
        <taxon>Suillaceae</taxon>
        <taxon>Suillus</taxon>
    </lineage>
</organism>
<reference evidence="1" key="1">
    <citation type="journal article" date="2020" name="New Phytol.">
        <title>Comparative genomics reveals dynamic genome evolution in host specialist ectomycorrhizal fungi.</title>
        <authorList>
            <person name="Lofgren L.A."/>
            <person name="Nguyen N.H."/>
            <person name="Vilgalys R."/>
            <person name="Ruytinx J."/>
            <person name="Liao H.L."/>
            <person name="Branco S."/>
            <person name="Kuo A."/>
            <person name="LaButti K."/>
            <person name="Lipzen A."/>
            <person name="Andreopoulos W."/>
            <person name="Pangilinan J."/>
            <person name="Riley R."/>
            <person name="Hundley H."/>
            <person name="Na H."/>
            <person name="Barry K."/>
            <person name="Grigoriev I.V."/>
            <person name="Stajich J.E."/>
            <person name="Kennedy P.G."/>
        </authorList>
    </citation>
    <scope>NUCLEOTIDE SEQUENCE</scope>
    <source>
        <strain evidence="1">S12</strain>
    </source>
</reference>
<proteinExistence type="predicted"/>
<dbReference type="EMBL" id="JABBWE010000010">
    <property type="protein sequence ID" value="KAG1799770.1"/>
    <property type="molecule type" value="Genomic_DNA"/>
</dbReference>
<dbReference type="Pfam" id="PF18759">
    <property type="entry name" value="Plavaka"/>
    <property type="match status" value="1"/>
</dbReference>
<protein>
    <submittedName>
        <fullName evidence="1">Uncharacterized protein</fullName>
    </submittedName>
</protein>
<dbReference type="OrthoDB" id="3239511at2759"/>
<accession>A0A9P7DPI3</accession>
<dbReference type="AlphaFoldDB" id="A0A9P7DPI3"/>
<gene>
    <name evidence="1" type="ORF">HD556DRAFT_1430526</name>
</gene>
<name>A0A9P7DPI3_9AGAM</name>
<comment type="caution">
    <text evidence="1">The sequence shown here is derived from an EMBL/GenBank/DDBJ whole genome shotgun (WGS) entry which is preliminary data.</text>
</comment>